<dbReference type="Proteomes" id="UP000260665">
    <property type="component" value="Unassembled WGS sequence"/>
</dbReference>
<organism evidence="2 3">
    <name type="scientific">Rhodoferax lacus</name>
    <dbReference type="NCBI Taxonomy" id="2184758"/>
    <lineage>
        <taxon>Bacteria</taxon>
        <taxon>Pseudomonadati</taxon>
        <taxon>Pseudomonadota</taxon>
        <taxon>Betaproteobacteria</taxon>
        <taxon>Burkholderiales</taxon>
        <taxon>Comamonadaceae</taxon>
        <taxon>Rhodoferax</taxon>
    </lineage>
</organism>
<keyword evidence="1" id="KW-0732">Signal</keyword>
<feature type="chain" id="PRO_5017811850" evidence="1">
    <location>
        <begin position="29"/>
        <end position="524"/>
    </location>
</feature>
<reference evidence="2 3" key="1">
    <citation type="submission" date="2018-05" db="EMBL/GenBank/DDBJ databases">
        <title>Rhodoferax soyangensis sp.nov., isolated from an oligotrophic freshwater lake.</title>
        <authorList>
            <person name="Park M."/>
        </authorList>
    </citation>
    <scope>NUCLEOTIDE SEQUENCE [LARGE SCALE GENOMIC DNA]</scope>
    <source>
        <strain evidence="2 3">IMCC26218</strain>
    </source>
</reference>
<proteinExistence type="predicted"/>
<dbReference type="RefSeq" id="WP_117179177.1">
    <property type="nucleotide sequence ID" value="NZ_QFZK01000012.1"/>
</dbReference>
<evidence type="ECO:0000313" key="2">
    <source>
        <dbReference type="EMBL" id="RFO95774.1"/>
    </source>
</evidence>
<dbReference type="Pfam" id="PF16930">
    <property type="entry name" value="Porin_5"/>
    <property type="match status" value="1"/>
</dbReference>
<keyword evidence="3" id="KW-1185">Reference proteome</keyword>
<dbReference type="EMBL" id="QFZK01000012">
    <property type="protein sequence ID" value="RFO95774.1"/>
    <property type="molecule type" value="Genomic_DNA"/>
</dbReference>
<evidence type="ECO:0000313" key="3">
    <source>
        <dbReference type="Proteomes" id="UP000260665"/>
    </source>
</evidence>
<name>A0A3E1R8T6_9BURK</name>
<dbReference type="AlphaFoldDB" id="A0A3E1R8T6"/>
<sequence>MSYKNLKRNASAAACAVLLLATLGPAHADEAQSLEALRQTTLGLIQALVQQGFLTQEKADQLVRQAQQKGNTPLAAVPEKADKKEVAPIRVPYVPEFLKKQITDQVREEVIAQAKAERWADANAIPEWVDRVKVEGDMRVGLQTEGYSSQNAASAAYLAANGQAINEMSDDRTRLRMRARLGVNAKVTQDLSTSLRLTTGSAADPLSTSQTLGASGTKTSFALDRAFMRYHDDEALPWLTATAGRMANPWFGTDLVWNDNLTLDGVQAQFDPAAKSDAVWRPFAGTGLFALQDIETSVSNKGKSKWMVGVQGGVEWVPDTNKRAKIGLGYYDYQNVSGVRNSFGTTTTNSTAPGFRQKGNTLFDIANDGGATSLYALANDYQILNLTAMLDLNLYDPVHVISTLDYVENIGFSQSKTLDRTGINVARQTTGYMARVAVGMPSMLLRGDWQASVAYRYLEADAVLDSMTDSDFHLGGTNNRGYVLGLQYGLGRNNWVSARWLSSNEVSGPPLTVNALQVYFNAKF</sequence>
<comment type="caution">
    <text evidence="2">The sequence shown here is derived from an EMBL/GenBank/DDBJ whole genome shotgun (WGS) entry which is preliminary data.</text>
</comment>
<dbReference type="SUPFAM" id="SSF56935">
    <property type="entry name" value="Porins"/>
    <property type="match status" value="1"/>
</dbReference>
<dbReference type="OrthoDB" id="5372286at2"/>
<accession>A0A3E1R8T6</accession>
<keyword evidence="2" id="KW-0675">Receptor</keyword>
<dbReference type="InterPro" id="IPR032638">
    <property type="entry name" value="Porin_5"/>
</dbReference>
<feature type="signal peptide" evidence="1">
    <location>
        <begin position="1"/>
        <end position="28"/>
    </location>
</feature>
<evidence type="ECO:0000256" key="1">
    <source>
        <dbReference type="SAM" id="SignalP"/>
    </source>
</evidence>
<protein>
    <submittedName>
        <fullName evidence="2">Outer membrane receptor for ferric coprogen and ferric-rhodotorulic acid</fullName>
    </submittedName>
</protein>
<gene>
    <name evidence="2" type="ORF">DIC66_16425</name>
</gene>